<evidence type="ECO:0000256" key="4">
    <source>
        <dbReference type="ARBA" id="ARBA00022475"/>
    </source>
</evidence>
<keyword evidence="13" id="KW-1185">Reference proteome</keyword>
<keyword evidence="7" id="KW-0342">GTP-binding</keyword>
<dbReference type="PROSITE" id="PS51420">
    <property type="entry name" value="RHO"/>
    <property type="match status" value="1"/>
</dbReference>
<evidence type="ECO:0000313" key="13">
    <source>
        <dbReference type="Proteomes" id="UP000799538"/>
    </source>
</evidence>
<keyword evidence="3" id="KW-0813">Transport</keyword>
<evidence type="ECO:0000256" key="9">
    <source>
        <dbReference type="ARBA" id="ARBA00023288"/>
    </source>
</evidence>
<dbReference type="AlphaFoldDB" id="A0A6A6G009"/>
<dbReference type="CDD" id="cd01860">
    <property type="entry name" value="Rab5_related"/>
    <property type="match status" value="1"/>
</dbReference>
<dbReference type="NCBIfam" id="TIGR00231">
    <property type="entry name" value="small_GTP"/>
    <property type="match status" value="1"/>
</dbReference>
<dbReference type="GO" id="GO:0003924">
    <property type="term" value="F:GTPase activity"/>
    <property type="evidence" value="ECO:0007669"/>
    <property type="project" value="InterPro"/>
</dbReference>
<evidence type="ECO:0000256" key="6">
    <source>
        <dbReference type="ARBA" id="ARBA00022927"/>
    </source>
</evidence>
<keyword evidence="9" id="KW-0449">Lipoprotein</keyword>
<comment type="subcellular location">
    <subcellularLocation>
        <location evidence="1">Cell membrane</location>
        <topology evidence="1">Lipid-anchor</topology>
        <orientation evidence="1">Cytoplasmic side</orientation>
    </subcellularLocation>
</comment>
<dbReference type="PANTHER" id="PTHR47978">
    <property type="match status" value="1"/>
</dbReference>
<keyword evidence="5" id="KW-0547">Nucleotide-binding</keyword>
<dbReference type="EMBL" id="ML992524">
    <property type="protein sequence ID" value="KAF2218934.1"/>
    <property type="molecule type" value="Genomic_DNA"/>
</dbReference>
<keyword evidence="8" id="KW-0472">Membrane</keyword>
<dbReference type="PROSITE" id="PS51421">
    <property type="entry name" value="RAS"/>
    <property type="match status" value="1"/>
</dbReference>
<feature type="region of interest" description="Disordered" evidence="11">
    <location>
        <begin position="191"/>
        <end position="218"/>
    </location>
</feature>
<dbReference type="GO" id="GO:0005768">
    <property type="term" value="C:endosome"/>
    <property type="evidence" value="ECO:0007669"/>
    <property type="project" value="UniProtKB-ARBA"/>
</dbReference>
<evidence type="ECO:0000256" key="1">
    <source>
        <dbReference type="ARBA" id="ARBA00004342"/>
    </source>
</evidence>
<dbReference type="FunFam" id="3.40.50.300:FF:000464">
    <property type="entry name" value="GTP-binding protein ypt5"/>
    <property type="match status" value="1"/>
</dbReference>
<evidence type="ECO:0000256" key="8">
    <source>
        <dbReference type="ARBA" id="ARBA00023136"/>
    </source>
</evidence>
<evidence type="ECO:0000256" key="2">
    <source>
        <dbReference type="ARBA" id="ARBA00006270"/>
    </source>
</evidence>
<keyword evidence="10" id="KW-0636">Prenylation</keyword>
<dbReference type="GO" id="GO:0016192">
    <property type="term" value="P:vesicle-mediated transport"/>
    <property type="evidence" value="ECO:0007669"/>
    <property type="project" value="UniProtKB-ARBA"/>
</dbReference>
<evidence type="ECO:0000256" key="7">
    <source>
        <dbReference type="ARBA" id="ARBA00023134"/>
    </source>
</evidence>
<evidence type="ECO:0000256" key="5">
    <source>
        <dbReference type="ARBA" id="ARBA00022741"/>
    </source>
</evidence>
<name>A0A6A6G009_9PEZI</name>
<accession>A0A6A6G009</accession>
<dbReference type="OrthoDB" id="63533at2759"/>
<dbReference type="InterPro" id="IPR005225">
    <property type="entry name" value="Small_GTP-bd"/>
</dbReference>
<dbReference type="Pfam" id="PF00071">
    <property type="entry name" value="Ras"/>
    <property type="match status" value="1"/>
</dbReference>
<evidence type="ECO:0000256" key="11">
    <source>
        <dbReference type="SAM" id="MobiDB-lite"/>
    </source>
</evidence>
<keyword evidence="4" id="KW-1003">Cell membrane</keyword>
<dbReference type="GO" id="GO:0005525">
    <property type="term" value="F:GTP binding"/>
    <property type="evidence" value="ECO:0007669"/>
    <property type="project" value="UniProtKB-KW"/>
</dbReference>
<dbReference type="GO" id="GO:0016050">
    <property type="term" value="P:vesicle organization"/>
    <property type="evidence" value="ECO:0007669"/>
    <property type="project" value="UniProtKB-ARBA"/>
</dbReference>
<dbReference type="PRINTS" id="PR00449">
    <property type="entry name" value="RASTRNSFRMNG"/>
</dbReference>
<sequence length="218" mass="23752">MAARPQQGGRGGGARFAQFKLVLLGESAVGKSSLVLRFVKDQFDDYRESTIGAAFLTQTIALDDTTTVKFEIWDTAGQERYKSLAPMYYRNANCAVVVYDITQASSLDKAKAWVKELQRQANENIIIALAGNKLDLVTEQPDKRAIPTADAEAYAKEANLLFFETSAKTAENVKELFTAIAKKLPIEQASQRGLRGGPRADVLRPDASAGQANQGCNC</sequence>
<dbReference type="GO" id="GO:0015031">
    <property type="term" value="P:protein transport"/>
    <property type="evidence" value="ECO:0007669"/>
    <property type="project" value="UniProtKB-KW"/>
</dbReference>
<evidence type="ECO:0000313" key="12">
    <source>
        <dbReference type="EMBL" id="KAF2218934.1"/>
    </source>
</evidence>
<dbReference type="SMART" id="SM00173">
    <property type="entry name" value="RAS"/>
    <property type="match status" value="1"/>
</dbReference>
<gene>
    <name evidence="12" type="ORF">BDZ85DRAFT_269485</name>
</gene>
<dbReference type="InterPro" id="IPR027417">
    <property type="entry name" value="P-loop_NTPase"/>
</dbReference>
<dbReference type="GO" id="GO:0005886">
    <property type="term" value="C:plasma membrane"/>
    <property type="evidence" value="ECO:0007669"/>
    <property type="project" value="UniProtKB-SubCell"/>
</dbReference>
<dbReference type="SUPFAM" id="SSF52540">
    <property type="entry name" value="P-loop containing nucleoside triphosphate hydrolases"/>
    <property type="match status" value="1"/>
</dbReference>
<dbReference type="Gene3D" id="3.40.50.300">
    <property type="entry name" value="P-loop containing nucleotide triphosphate hydrolases"/>
    <property type="match status" value="1"/>
</dbReference>
<reference evidence="13" key="1">
    <citation type="journal article" date="2020" name="Stud. Mycol.">
        <title>101 Dothideomycetes genomes: A test case for predicting lifestyles and emergence of pathogens.</title>
        <authorList>
            <person name="Haridas S."/>
            <person name="Albert R."/>
            <person name="Binder M."/>
            <person name="Bloem J."/>
            <person name="LaButti K."/>
            <person name="Salamov A."/>
            <person name="Andreopoulos B."/>
            <person name="Baker S."/>
            <person name="Barry K."/>
            <person name="Bills G."/>
            <person name="Bluhm B."/>
            <person name="Cannon C."/>
            <person name="Castanera R."/>
            <person name="Culley D."/>
            <person name="Daum C."/>
            <person name="Ezra D."/>
            <person name="Gonzalez J."/>
            <person name="Henrissat B."/>
            <person name="Kuo A."/>
            <person name="Liang C."/>
            <person name="Lipzen A."/>
            <person name="Lutzoni F."/>
            <person name="Magnuson J."/>
            <person name="Mondo S."/>
            <person name="Nolan M."/>
            <person name="Ohm R."/>
            <person name="Pangilinan J."/>
            <person name="Park H.-J."/>
            <person name="Ramirez L."/>
            <person name="Alfaro M."/>
            <person name="Sun H."/>
            <person name="Tritt A."/>
            <person name="Yoshinaga Y."/>
            <person name="Zwiers L.-H."/>
            <person name="Turgeon B."/>
            <person name="Goodwin S."/>
            <person name="Spatafora J."/>
            <person name="Crous P."/>
            <person name="Grigoriev I."/>
        </authorList>
    </citation>
    <scope>NUCLEOTIDE SEQUENCE [LARGE SCALE GENOMIC DNA]</scope>
    <source>
        <strain evidence="13">CECT 20119</strain>
    </source>
</reference>
<dbReference type="SMART" id="SM00175">
    <property type="entry name" value="RAB"/>
    <property type="match status" value="1"/>
</dbReference>
<dbReference type="InterPro" id="IPR001806">
    <property type="entry name" value="Small_GTPase"/>
</dbReference>
<dbReference type="PROSITE" id="PS51419">
    <property type="entry name" value="RAB"/>
    <property type="match status" value="1"/>
</dbReference>
<protein>
    <submittedName>
        <fullName evidence="12">Ras family-domain-containing protein</fullName>
    </submittedName>
</protein>
<organism evidence="12 13">
    <name type="scientific">Elsinoe ampelina</name>
    <dbReference type="NCBI Taxonomy" id="302913"/>
    <lineage>
        <taxon>Eukaryota</taxon>
        <taxon>Fungi</taxon>
        <taxon>Dikarya</taxon>
        <taxon>Ascomycota</taxon>
        <taxon>Pezizomycotina</taxon>
        <taxon>Dothideomycetes</taxon>
        <taxon>Dothideomycetidae</taxon>
        <taxon>Myriangiales</taxon>
        <taxon>Elsinoaceae</taxon>
        <taxon>Elsinoe</taxon>
    </lineage>
</organism>
<keyword evidence="6" id="KW-0653">Protein transport</keyword>
<dbReference type="SMART" id="SM00176">
    <property type="entry name" value="RAN"/>
    <property type="match status" value="1"/>
</dbReference>
<evidence type="ECO:0000256" key="10">
    <source>
        <dbReference type="ARBA" id="ARBA00023289"/>
    </source>
</evidence>
<evidence type="ECO:0000256" key="3">
    <source>
        <dbReference type="ARBA" id="ARBA00022448"/>
    </source>
</evidence>
<proteinExistence type="inferred from homology"/>
<dbReference type="Proteomes" id="UP000799538">
    <property type="component" value="Unassembled WGS sequence"/>
</dbReference>
<comment type="similarity">
    <text evidence="2">Belongs to the small GTPase superfamily. Rab family.</text>
</comment>
<dbReference type="SMART" id="SM00174">
    <property type="entry name" value="RHO"/>
    <property type="match status" value="1"/>
</dbReference>